<dbReference type="GO" id="GO:0005886">
    <property type="term" value="C:plasma membrane"/>
    <property type="evidence" value="ECO:0007669"/>
    <property type="project" value="UniProtKB-SubCell"/>
</dbReference>
<keyword evidence="3 6" id="KW-0812">Transmembrane</keyword>
<sequence length="322" mass="36640">MKSSLSALSSSSSRPAVPEPRVSVWEQYKKCKYLLVMLIPLFLYYLIFEYGPLYGVQIAFKDYQIRAGIWESPWAGIKHFDYMFTASPEFYRILWNTVVISFYHLIFGFPAPILLALLFNELRIGWFKKLSQTISYLPHFLSWVVLGGLLITILSPTTGAVNAVLEWLGFAPIYFLGDPDYFRFTLVVSSIWKEIGWGTIIYLAALTGIDPHLYEAARMDGAGRWKQTLHITLPGIMHVIAILFIFRTGQVLNAGFDQIFNLYNPAVYSVADILDTYVYRVGLTQLQYSFTTAVGLFKNVIAFSLVLLTNYVVKKLGQEGIL</sequence>
<comment type="similarity">
    <text evidence="6">Belongs to the binding-protein-dependent transport system permease family.</text>
</comment>
<comment type="subcellular location">
    <subcellularLocation>
        <location evidence="6">Cell membrane</location>
        <topology evidence="6">Multi-pass membrane protein</topology>
    </subcellularLocation>
    <subcellularLocation>
        <location evidence="1">Membrane</location>
        <topology evidence="1">Multi-pass membrane protein</topology>
    </subcellularLocation>
</comment>
<protein>
    <submittedName>
        <fullName evidence="8">Sugar ABC transporter permease</fullName>
    </submittedName>
</protein>
<dbReference type="InterPro" id="IPR000515">
    <property type="entry name" value="MetI-like"/>
</dbReference>
<dbReference type="EMBL" id="JACXIZ010000013">
    <property type="protein sequence ID" value="MBD2845022.1"/>
    <property type="molecule type" value="Genomic_DNA"/>
</dbReference>
<proteinExistence type="inferred from homology"/>
<feature type="domain" description="ABC transmembrane type-1" evidence="7">
    <location>
        <begin position="94"/>
        <end position="309"/>
    </location>
</feature>
<evidence type="ECO:0000313" key="8">
    <source>
        <dbReference type="EMBL" id="MBD2845022.1"/>
    </source>
</evidence>
<name>A0A927BQR8_9BACL</name>
<feature type="transmembrane region" description="Helical" evidence="6">
    <location>
        <begin position="288"/>
        <end position="313"/>
    </location>
</feature>
<dbReference type="PROSITE" id="PS50928">
    <property type="entry name" value="ABC_TM1"/>
    <property type="match status" value="1"/>
</dbReference>
<reference evidence="8" key="1">
    <citation type="submission" date="2020-09" db="EMBL/GenBank/DDBJ databases">
        <title>A novel bacterium of genus Paenibacillus, isolated from South China Sea.</title>
        <authorList>
            <person name="Huang H."/>
            <person name="Mo K."/>
            <person name="Hu Y."/>
        </authorList>
    </citation>
    <scope>NUCLEOTIDE SEQUENCE</scope>
    <source>
        <strain evidence="8">IB182496</strain>
    </source>
</reference>
<feature type="transmembrane region" description="Helical" evidence="6">
    <location>
        <begin position="31"/>
        <end position="48"/>
    </location>
</feature>
<gene>
    <name evidence="8" type="ORF">IDH44_07455</name>
</gene>
<evidence type="ECO:0000256" key="6">
    <source>
        <dbReference type="RuleBase" id="RU363032"/>
    </source>
</evidence>
<dbReference type="Gene3D" id="1.10.3720.10">
    <property type="entry name" value="MetI-like"/>
    <property type="match status" value="1"/>
</dbReference>
<organism evidence="8 9">
    <name type="scientific">Paenibacillus sabuli</name>
    <dbReference type="NCBI Taxonomy" id="2772509"/>
    <lineage>
        <taxon>Bacteria</taxon>
        <taxon>Bacillati</taxon>
        <taxon>Bacillota</taxon>
        <taxon>Bacilli</taxon>
        <taxon>Bacillales</taxon>
        <taxon>Paenibacillaceae</taxon>
        <taxon>Paenibacillus</taxon>
    </lineage>
</organism>
<dbReference type="AlphaFoldDB" id="A0A927BQR8"/>
<feature type="transmembrane region" description="Helical" evidence="6">
    <location>
        <begin position="93"/>
        <end position="119"/>
    </location>
</feature>
<keyword evidence="5 6" id="KW-0472">Membrane</keyword>
<evidence type="ECO:0000256" key="3">
    <source>
        <dbReference type="ARBA" id="ARBA00022692"/>
    </source>
</evidence>
<evidence type="ECO:0000256" key="4">
    <source>
        <dbReference type="ARBA" id="ARBA00022989"/>
    </source>
</evidence>
<keyword evidence="9" id="KW-1185">Reference proteome</keyword>
<comment type="caution">
    <text evidence="8">The sequence shown here is derived from an EMBL/GenBank/DDBJ whole genome shotgun (WGS) entry which is preliminary data.</text>
</comment>
<dbReference type="Pfam" id="PF00528">
    <property type="entry name" value="BPD_transp_1"/>
    <property type="match status" value="1"/>
</dbReference>
<dbReference type="GO" id="GO:0055085">
    <property type="term" value="P:transmembrane transport"/>
    <property type="evidence" value="ECO:0007669"/>
    <property type="project" value="InterPro"/>
</dbReference>
<dbReference type="CDD" id="cd06261">
    <property type="entry name" value="TM_PBP2"/>
    <property type="match status" value="1"/>
</dbReference>
<keyword evidence="2 6" id="KW-0813">Transport</keyword>
<dbReference type="PANTHER" id="PTHR43496:SF1">
    <property type="entry name" value="POLYGALACTURONAN_RHAMNOGALACTURONAN TRANSPORT SYSTEM PERMEASE PROTEIN YTEP"/>
    <property type="match status" value="1"/>
</dbReference>
<feature type="transmembrane region" description="Helical" evidence="6">
    <location>
        <begin position="181"/>
        <end position="207"/>
    </location>
</feature>
<feature type="transmembrane region" description="Helical" evidence="6">
    <location>
        <begin position="140"/>
        <end position="161"/>
    </location>
</feature>
<dbReference type="InterPro" id="IPR035906">
    <property type="entry name" value="MetI-like_sf"/>
</dbReference>
<accession>A0A927BQR8</accession>
<evidence type="ECO:0000256" key="1">
    <source>
        <dbReference type="ARBA" id="ARBA00004141"/>
    </source>
</evidence>
<feature type="transmembrane region" description="Helical" evidence="6">
    <location>
        <begin position="228"/>
        <end position="246"/>
    </location>
</feature>
<evidence type="ECO:0000256" key="2">
    <source>
        <dbReference type="ARBA" id="ARBA00022448"/>
    </source>
</evidence>
<dbReference type="SUPFAM" id="SSF161098">
    <property type="entry name" value="MetI-like"/>
    <property type="match status" value="1"/>
</dbReference>
<keyword evidence="4 6" id="KW-1133">Transmembrane helix</keyword>
<evidence type="ECO:0000256" key="5">
    <source>
        <dbReference type="ARBA" id="ARBA00023136"/>
    </source>
</evidence>
<dbReference type="RefSeq" id="WP_190916215.1">
    <property type="nucleotide sequence ID" value="NZ_JACXIZ010000013.1"/>
</dbReference>
<evidence type="ECO:0000259" key="7">
    <source>
        <dbReference type="PROSITE" id="PS50928"/>
    </source>
</evidence>
<dbReference type="Proteomes" id="UP000621560">
    <property type="component" value="Unassembled WGS sequence"/>
</dbReference>
<dbReference type="PANTHER" id="PTHR43496">
    <property type="entry name" value="PROTEIN LPLB"/>
    <property type="match status" value="1"/>
</dbReference>
<evidence type="ECO:0000313" key="9">
    <source>
        <dbReference type="Proteomes" id="UP000621560"/>
    </source>
</evidence>